<dbReference type="EMBL" id="MSZU01000111">
    <property type="protein sequence ID" value="OMP83095.1"/>
    <property type="molecule type" value="Genomic_DNA"/>
</dbReference>
<protein>
    <recommendedName>
        <fullName evidence="2">DUF7580 domain-containing protein</fullName>
    </recommendedName>
</protein>
<proteinExistence type="predicted"/>
<dbReference type="Proteomes" id="UP000190776">
    <property type="component" value="Unassembled WGS sequence"/>
</dbReference>
<dbReference type="InterPro" id="IPR056002">
    <property type="entry name" value="DUF7580"/>
</dbReference>
<feature type="signal peptide" evidence="1">
    <location>
        <begin position="1"/>
        <end position="19"/>
    </location>
</feature>
<dbReference type="PANTHER" id="PTHR35186:SF4">
    <property type="entry name" value="PRION-INHIBITION AND PROPAGATION HELO DOMAIN-CONTAINING PROTEIN"/>
    <property type="match status" value="1"/>
</dbReference>
<evidence type="ECO:0000259" key="2">
    <source>
        <dbReference type="Pfam" id="PF24476"/>
    </source>
</evidence>
<accession>A0A1S8B6H3</accession>
<evidence type="ECO:0000256" key="1">
    <source>
        <dbReference type="SAM" id="SignalP"/>
    </source>
</evidence>
<evidence type="ECO:0000313" key="3">
    <source>
        <dbReference type="EMBL" id="OMP83095.1"/>
    </source>
</evidence>
<keyword evidence="1" id="KW-0732">Signal</keyword>
<feature type="domain" description="DUF7580" evidence="2">
    <location>
        <begin position="216"/>
        <end position="525"/>
    </location>
</feature>
<organism evidence="3 4">
    <name type="scientific">Diplodia seriata</name>
    <dbReference type="NCBI Taxonomy" id="420778"/>
    <lineage>
        <taxon>Eukaryota</taxon>
        <taxon>Fungi</taxon>
        <taxon>Dikarya</taxon>
        <taxon>Ascomycota</taxon>
        <taxon>Pezizomycotina</taxon>
        <taxon>Dothideomycetes</taxon>
        <taxon>Dothideomycetes incertae sedis</taxon>
        <taxon>Botryosphaeriales</taxon>
        <taxon>Botryosphaeriaceae</taxon>
        <taxon>Diplodia</taxon>
    </lineage>
</organism>
<evidence type="ECO:0000313" key="4">
    <source>
        <dbReference type="Proteomes" id="UP000190776"/>
    </source>
</evidence>
<sequence>MSGVEIAGLVLGIIPLVLAAADHQRKVYGAVTTTLRSRVKDEKLASQYQNLHNEVALLNLTIRDFIFDLPALSTGDKQDLLKLDEKLWKDDRVELALSQKLGTSNTAFVDTLKTVLQCLDDVLSDRVLKLEKADIVQAPRGLYAKLQFLRTYGGDPKDLRGRIRFTSSNTKRNRALATLTEQNKTLERFIRHTAVAEEQQGPQTAQESEWKLPPRSRARNLIHSMYDAIARVWTSHCNCPSPHEAMLSLCGCFAWFADASDVELDLFISSGSEAQRKWQESRVRVNEPPASTSEGKIHVDSICAIVSTARQSNVALEVVYESNTLWHKARKRSTTIMEPCITLDQLLRHETSKKLKERRALAVLLAHSLLHLSDSSSWLKDEWDKTHISFFPSAPDHLNLKPYLTTDFQALAESNGGSGMQLHPSPAILALGIVLLELQIWGPIESRRTAEDLTDDGLVNVNTNLMTAERVFQDADDEIFENYRKAVRACLNCDFLDEHSVNFSDDEFRKLVYENIVAPLERELYQGWKMKPKDLLSVFV</sequence>
<comment type="caution">
    <text evidence="3">The sequence shown here is derived from an EMBL/GenBank/DDBJ whole genome shotgun (WGS) entry which is preliminary data.</text>
</comment>
<dbReference type="AlphaFoldDB" id="A0A1S8B6H3"/>
<dbReference type="OrthoDB" id="3565018at2759"/>
<reference evidence="3 4" key="1">
    <citation type="submission" date="2017-01" db="EMBL/GenBank/DDBJ databases">
        <title>Draft genome sequence of Diplodia seriata F98.1, a fungal species involved in grapevine trunk diseases.</title>
        <authorList>
            <person name="Robert-Siegwald G."/>
            <person name="Vallet J."/>
            <person name="Abou-Mansour E."/>
            <person name="Xu J."/>
            <person name="Rey P."/>
            <person name="Bertsch C."/>
            <person name="Rego C."/>
            <person name="Larignon P."/>
            <person name="Fontaine F."/>
            <person name="Lebrun M.-H."/>
        </authorList>
    </citation>
    <scope>NUCLEOTIDE SEQUENCE [LARGE SCALE GENOMIC DNA]</scope>
    <source>
        <strain evidence="3 4">F98.1</strain>
    </source>
</reference>
<dbReference type="PANTHER" id="PTHR35186">
    <property type="entry name" value="ANK_REP_REGION DOMAIN-CONTAINING PROTEIN"/>
    <property type="match status" value="1"/>
</dbReference>
<dbReference type="Pfam" id="PF24476">
    <property type="entry name" value="DUF7580"/>
    <property type="match status" value="1"/>
</dbReference>
<dbReference type="STRING" id="420778.A0A1S8B6H3"/>
<name>A0A1S8B6H3_9PEZI</name>
<gene>
    <name evidence="3" type="ORF">BK809_0004476</name>
</gene>
<feature type="chain" id="PRO_5013317927" description="DUF7580 domain-containing protein" evidence="1">
    <location>
        <begin position="20"/>
        <end position="540"/>
    </location>
</feature>